<feature type="region of interest" description="Disordered" evidence="1">
    <location>
        <begin position="1"/>
        <end position="97"/>
    </location>
</feature>
<feature type="compositionally biased region" description="Basic and acidic residues" evidence="1">
    <location>
        <begin position="1"/>
        <end position="11"/>
    </location>
</feature>
<feature type="domain" description="SPRY-associated" evidence="2">
    <location>
        <begin position="76"/>
        <end position="97"/>
    </location>
</feature>
<evidence type="ECO:0000313" key="4">
    <source>
        <dbReference type="Proteomes" id="UP000050525"/>
    </source>
</evidence>
<protein>
    <recommendedName>
        <fullName evidence="2">SPRY-associated domain-containing protein</fullName>
    </recommendedName>
</protein>
<feature type="compositionally biased region" description="Basic and acidic residues" evidence="1">
    <location>
        <begin position="71"/>
        <end position="84"/>
    </location>
</feature>
<dbReference type="Proteomes" id="UP000050525">
    <property type="component" value="Unassembled WGS sequence"/>
</dbReference>
<feature type="compositionally biased region" description="Polar residues" evidence="1">
    <location>
        <begin position="14"/>
        <end position="31"/>
    </location>
</feature>
<dbReference type="InterPro" id="IPR043136">
    <property type="entry name" value="B30.2/SPRY_sf"/>
</dbReference>
<evidence type="ECO:0000259" key="2">
    <source>
        <dbReference type="Pfam" id="PF13765"/>
    </source>
</evidence>
<proteinExistence type="predicted"/>
<dbReference type="EMBL" id="AKHW03005879">
    <property type="protein sequence ID" value="KYO25313.1"/>
    <property type="molecule type" value="Genomic_DNA"/>
</dbReference>
<dbReference type="Gene3D" id="2.60.120.920">
    <property type="match status" value="1"/>
</dbReference>
<sequence>MWDKGEEERGVKKNLSSESKLGENNSQQGVDNTARELDPAPRAMSSGLQGSWRGQEFGVGQAGLGQTAPPLEKEDVTLDPDMAHPELILSEDGKSVR</sequence>
<evidence type="ECO:0000256" key="1">
    <source>
        <dbReference type="SAM" id="MobiDB-lite"/>
    </source>
</evidence>
<dbReference type="InterPro" id="IPR003879">
    <property type="entry name" value="Butyrophylin_SPRY"/>
</dbReference>
<name>A0A151MLI8_ALLMI</name>
<evidence type="ECO:0000313" key="3">
    <source>
        <dbReference type="EMBL" id="KYO25313.1"/>
    </source>
</evidence>
<organism evidence="3 4">
    <name type="scientific">Alligator mississippiensis</name>
    <name type="common">American alligator</name>
    <dbReference type="NCBI Taxonomy" id="8496"/>
    <lineage>
        <taxon>Eukaryota</taxon>
        <taxon>Metazoa</taxon>
        <taxon>Chordata</taxon>
        <taxon>Craniata</taxon>
        <taxon>Vertebrata</taxon>
        <taxon>Euteleostomi</taxon>
        <taxon>Archelosauria</taxon>
        <taxon>Archosauria</taxon>
        <taxon>Crocodylia</taxon>
        <taxon>Alligatoridae</taxon>
        <taxon>Alligatorinae</taxon>
        <taxon>Alligator</taxon>
    </lineage>
</organism>
<dbReference type="InterPro" id="IPR006574">
    <property type="entry name" value="PRY"/>
</dbReference>
<dbReference type="Pfam" id="PF13765">
    <property type="entry name" value="PRY"/>
    <property type="match status" value="1"/>
</dbReference>
<comment type="caution">
    <text evidence="3">The sequence shown here is derived from an EMBL/GenBank/DDBJ whole genome shotgun (WGS) entry which is preliminary data.</text>
</comment>
<keyword evidence="4" id="KW-1185">Reference proteome</keyword>
<reference evidence="3 4" key="1">
    <citation type="journal article" date="2012" name="Genome Biol.">
        <title>Sequencing three crocodilian genomes to illuminate the evolution of archosaurs and amniotes.</title>
        <authorList>
            <person name="St John J.A."/>
            <person name="Braun E.L."/>
            <person name="Isberg S.R."/>
            <person name="Miles L.G."/>
            <person name="Chong A.Y."/>
            <person name="Gongora J."/>
            <person name="Dalzell P."/>
            <person name="Moran C."/>
            <person name="Bed'hom B."/>
            <person name="Abzhanov A."/>
            <person name="Burgess S.C."/>
            <person name="Cooksey A.M."/>
            <person name="Castoe T.A."/>
            <person name="Crawford N.G."/>
            <person name="Densmore L.D."/>
            <person name="Drew J.C."/>
            <person name="Edwards S.V."/>
            <person name="Faircloth B.C."/>
            <person name="Fujita M.K."/>
            <person name="Greenwold M.J."/>
            <person name="Hoffmann F.G."/>
            <person name="Howard J.M."/>
            <person name="Iguchi T."/>
            <person name="Janes D.E."/>
            <person name="Khan S.Y."/>
            <person name="Kohno S."/>
            <person name="de Koning A.J."/>
            <person name="Lance S.L."/>
            <person name="McCarthy F.M."/>
            <person name="McCormack J.E."/>
            <person name="Merchant M.E."/>
            <person name="Peterson D.G."/>
            <person name="Pollock D.D."/>
            <person name="Pourmand N."/>
            <person name="Raney B.J."/>
            <person name="Roessler K.A."/>
            <person name="Sanford J.R."/>
            <person name="Sawyer R.H."/>
            <person name="Schmidt C.J."/>
            <person name="Triplett E.W."/>
            <person name="Tuberville T.D."/>
            <person name="Venegas-Anaya M."/>
            <person name="Howard J.T."/>
            <person name="Jarvis E.D."/>
            <person name="Guillette L.J.Jr."/>
            <person name="Glenn T.C."/>
            <person name="Green R.E."/>
            <person name="Ray D.A."/>
        </authorList>
    </citation>
    <scope>NUCLEOTIDE SEQUENCE [LARGE SCALE GENOMIC DNA]</scope>
    <source>
        <strain evidence="3">KSC_2009_1</strain>
    </source>
</reference>
<accession>A0A151MLI8</accession>
<dbReference type="PRINTS" id="PR01407">
    <property type="entry name" value="BUTYPHLNCDUF"/>
</dbReference>
<dbReference type="AlphaFoldDB" id="A0A151MLI8"/>
<gene>
    <name evidence="3" type="ORF">Y1Q_0010019</name>
</gene>